<proteinExistence type="predicted"/>
<dbReference type="OrthoDB" id="9831911at2"/>
<evidence type="ECO:0000313" key="1">
    <source>
        <dbReference type="EMBL" id="SMB85654.1"/>
    </source>
</evidence>
<reference evidence="1 2" key="1">
    <citation type="submission" date="2017-04" db="EMBL/GenBank/DDBJ databases">
        <authorList>
            <person name="Afonso C.L."/>
            <person name="Miller P.J."/>
            <person name="Scott M.A."/>
            <person name="Spackman E."/>
            <person name="Goraichik I."/>
            <person name="Dimitrov K.M."/>
            <person name="Suarez D.L."/>
            <person name="Swayne D.E."/>
        </authorList>
    </citation>
    <scope>NUCLEOTIDE SEQUENCE [LARGE SCALE GENOMIC DNA]</scope>
    <source>
        <strain evidence="1 2">KR-140</strain>
    </source>
</reference>
<evidence type="ECO:0000313" key="2">
    <source>
        <dbReference type="Proteomes" id="UP000192582"/>
    </source>
</evidence>
<dbReference type="Proteomes" id="UP000192582">
    <property type="component" value="Unassembled WGS sequence"/>
</dbReference>
<name>A0A1W1UY21_9DEIO</name>
<sequence length="164" mass="18755">MTFPDLPDFSKSQWNTPYLKISLQFLALTASERRNYLPYTFDGRTTLDNGYLIECDDPMELMLLYLREVTFLPELWEHDPEFTLLSLSPRDRIDKVITLIADLQNRLEGLTELDLQANIGECQEQATTVLTLLGWPIAAPETPATEILDTYTYGGFSKAARPVF</sequence>
<gene>
    <name evidence="1" type="ORF">SAMN00790413_03493</name>
</gene>
<dbReference type="RefSeq" id="WP_084047423.1">
    <property type="nucleotide sequence ID" value="NZ_FWWU01000008.1"/>
</dbReference>
<dbReference type="EMBL" id="FWWU01000008">
    <property type="protein sequence ID" value="SMB85654.1"/>
    <property type="molecule type" value="Genomic_DNA"/>
</dbReference>
<accession>A0A1W1UY21</accession>
<protein>
    <submittedName>
        <fullName evidence="1">Uncharacterized protein</fullName>
    </submittedName>
</protein>
<dbReference type="AlphaFoldDB" id="A0A1W1UY21"/>
<dbReference type="STRING" id="695939.SAMN00790413_03493"/>
<keyword evidence="2" id="KW-1185">Reference proteome</keyword>
<organism evidence="1 2">
    <name type="scientific">Deinococcus hopiensis KR-140</name>
    <dbReference type="NCBI Taxonomy" id="695939"/>
    <lineage>
        <taxon>Bacteria</taxon>
        <taxon>Thermotogati</taxon>
        <taxon>Deinococcota</taxon>
        <taxon>Deinococci</taxon>
        <taxon>Deinococcales</taxon>
        <taxon>Deinococcaceae</taxon>
        <taxon>Deinococcus</taxon>
    </lineage>
</organism>